<accession>A0A9P0JG46</accession>
<evidence type="ECO:0000256" key="6">
    <source>
        <dbReference type="ARBA" id="ARBA00023242"/>
    </source>
</evidence>
<evidence type="ECO:0000256" key="4">
    <source>
        <dbReference type="ARBA" id="ARBA00022833"/>
    </source>
</evidence>
<keyword evidence="5" id="KW-0238">DNA-binding</keyword>
<proteinExistence type="predicted"/>
<evidence type="ECO:0000256" key="2">
    <source>
        <dbReference type="ARBA" id="ARBA00022723"/>
    </source>
</evidence>
<dbReference type="SUPFAM" id="SSF47769">
    <property type="entry name" value="SAM/Pointed domain"/>
    <property type="match status" value="1"/>
</dbReference>
<evidence type="ECO:0000259" key="9">
    <source>
        <dbReference type="PROSITE" id="PS50105"/>
    </source>
</evidence>
<reference evidence="11" key="2">
    <citation type="submission" date="2022-10" db="EMBL/GenBank/DDBJ databases">
        <authorList>
            <consortium name="ENA_rothamsted_submissions"/>
            <consortium name="culmorum"/>
            <person name="King R."/>
        </authorList>
    </citation>
    <scope>NUCLEOTIDE SEQUENCE</scope>
</reference>
<evidence type="ECO:0000256" key="8">
    <source>
        <dbReference type="SAM" id="MobiDB-lite"/>
    </source>
</evidence>
<feature type="region of interest" description="Disordered" evidence="8">
    <location>
        <begin position="794"/>
        <end position="826"/>
    </location>
</feature>
<keyword evidence="3 7" id="KW-0863">Zinc-finger</keyword>
<keyword evidence="4" id="KW-0862">Zinc</keyword>
<feature type="compositionally biased region" description="Polar residues" evidence="8">
    <location>
        <begin position="671"/>
        <end position="683"/>
    </location>
</feature>
<feature type="region of interest" description="Disordered" evidence="8">
    <location>
        <begin position="730"/>
        <end position="755"/>
    </location>
</feature>
<dbReference type="InterPro" id="IPR013761">
    <property type="entry name" value="SAM/pointed_sf"/>
</dbReference>
<dbReference type="AlphaFoldDB" id="A0A9P0JG46"/>
<gene>
    <name evidence="11" type="ORF">APHIGO_LOCUS11550</name>
</gene>
<feature type="domain" description="SAM" evidence="9">
    <location>
        <begin position="854"/>
        <end position="918"/>
    </location>
</feature>
<keyword evidence="6" id="KW-0539">Nucleus</keyword>
<dbReference type="SMART" id="SM00454">
    <property type="entry name" value="SAM"/>
    <property type="match status" value="1"/>
</dbReference>
<dbReference type="Gene3D" id="1.10.150.50">
    <property type="entry name" value="Transcription Factor, Ets-1"/>
    <property type="match status" value="1"/>
</dbReference>
<evidence type="ECO:0000313" key="11">
    <source>
        <dbReference type="EMBL" id="CAH1738152.1"/>
    </source>
</evidence>
<dbReference type="InterPro" id="IPR038603">
    <property type="entry name" value="Znf_FCS_sf"/>
</dbReference>
<dbReference type="EMBL" id="OU899037">
    <property type="protein sequence ID" value="CAH1738152.1"/>
    <property type="molecule type" value="Genomic_DNA"/>
</dbReference>
<feature type="domain" description="FCS-type" evidence="10">
    <location>
        <begin position="752"/>
        <end position="789"/>
    </location>
</feature>
<evidence type="ECO:0000256" key="1">
    <source>
        <dbReference type="ARBA" id="ARBA00004123"/>
    </source>
</evidence>
<feature type="region of interest" description="Disordered" evidence="8">
    <location>
        <begin position="1"/>
        <end position="54"/>
    </location>
</feature>
<dbReference type="Gene3D" id="3.30.60.160">
    <property type="match status" value="1"/>
</dbReference>
<reference evidence="11" key="1">
    <citation type="submission" date="2022-02" db="EMBL/GenBank/DDBJ databases">
        <authorList>
            <person name="King R."/>
        </authorList>
    </citation>
    <scope>NUCLEOTIDE SEQUENCE</scope>
</reference>
<feature type="compositionally biased region" description="Polar residues" evidence="8">
    <location>
        <begin position="647"/>
        <end position="656"/>
    </location>
</feature>
<feature type="compositionally biased region" description="Basic and acidic residues" evidence="8">
    <location>
        <begin position="733"/>
        <end position="755"/>
    </location>
</feature>
<feature type="region of interest" description="Disordered" evidence="8">
    <location>
        <begin position="93"/>
        <end position="112"/>
    </location>
</feature>
<feature type="compositionally biased region" description="Polar residues" evidence="8">
    <location>
        <begin position="810"/>
        <end position="826"/>
    </location>
</feature>
<feature type="compositionally biased region" description="Polar residues" evidence="8">
    <location>
        <begin position="622"/>
        <end position="638"/>
    </location>
</feature>
<dbReference type="GO" id="GO:0005634">
    <property type="term" value="C:nucleus"/>
    <property type="evidence" value="ECO:0007669"/>
    <property type="project" value="UniProtKB-SubCell"/>
</dbReference>
<keyword evidence="12" id="KW-1185">Reference proteome</keyword>
<dbReference type="Proteomes" id="UP001154329">
    <property type="component" value="Chromosome 4"/>
</dbReference>
<feature type="region of interest" description="Disordered" evidence="8">
    <location>
        <begin position="622"/>
        <end position="656"/>
    </location>
</feature>
<dbReference type="GO" id="GO:0003677">
    <property type="term" value="F:DNA binding"/>
    <property type="evidence" value="ECO:0007669"/>
    <property type="project" value="UniProtKB-KW"/>
</dbReference>
<feature type="compositionally biased region" description="Low complexity" evidence="8">
    <location>
        <begin position="7"/>
        <end position="54"/>
    </location>
</feature>
<name>A0A9P0JG46_APHGO</name>
<sequence>MSEASAQQQPATDVQQMQQAQQQQQQQQQQQNQQQQAQQNQQNQQTQQMQQPQQIQVMIQQPQGQVDMQQQQSQQQQQPQQVAVASGQQTITMQMSSDGSNGGTVQLPHSSAPMTTIETSGQMQISTIQPQQQQQGQVQMTNIQAQQPGQVQQQHTMQAQTPNQQQQQQTQIQQINDWSHGRVQLIQQAGPQFVQYNAQGQLIMPGTMLQHPTSGAIQVIAAPNKQFQSQQMLTTAHAHKQVISQGQATSFPTGYAAIPTTTNQTLVIGQLGVISSQPNMKQNEMQQTYTSCATGRTVQQNAQTMQFSPWQFNASLPQGLTWATPQPQALLTQNHPIFIRGAPQQDGQQQQVQTPMFIQSPPPQHLQQHHGQTMVQTSGGVMQNIGQMVSGTTTTTIKSQRADIQPKVVTTPNGMGNNRQLSILPSGHTIRPNATISTQTTTGIQHLNQMQKAQLKVRPKTGVRQGFNIAPHKSDAANQTNQTKPLQSPQQNMNTNKMILTSSGQLVPQIQQQQQQQQTVQVQHLQQQQQAQQQIKLVSMQSPNHQIVSMQSPQVAYQQQQIIKPSTNVMSMSMNSPQKIHIHQLQQGQAIVSSQPQQQITILDRPVIPVVSCAPQASTQSQLLISPQIQTSTSSMLPSTKPDESPKTSPAVQTNDTSAVVVSIAENTTETTASVSLPVTSNEDNSRDKGLPKALVKPQVLTHVIEGFVIQEADQPFPVNRSCTIADISNSTQDKESIKLDEEPPNKKSKTDNNNQDKIKCDSCGKCQELQKFKIKKKSKRFCSQECSKVFENSSKTGQTDKKNGKNWECESNGSAGDSSNTASSLDLPSRMQIDIDTKTDVVPELCPINPLTWTVKDVRKFIGQLTDSEEIAADFESHEIDGQALMLLKEDHLIRDMSMKLGPALKIFAKLDAMRTENPELQPPATSQ</sequence>
<dbReference type="InterPro" id="IPR001660">
    <property type="entry name" value="SAM"/>
</dbReference>
<feature type="region of interest" description="Disordered" evidence="8">
    <location>
        <begin position="121"/>
        <end position="168"/>
    </location>
</feature>
<dbReference type="GO" id="GO:0008270">
    <property type="term" value="F:zinc ion binding"/>
    <property type="evidence" value="ECO:0007669"/>
    <property type="project" value="UniProtKB-KW"/>
</dbReference>
<protein>
    <submittedName>
        <fullName evidence="11">Uncharacterized protein</fullName>
    </submittedName>
</protein>
<evidence type="ECO:0000256" key="3">
    <source>
        <dbReference type="ARBA" id="ARBA00022771"/>
    </source>
</evidence>
<comment type="subcellular location">
    <subcellularLocation>
        <location evidence="1">Nucleus</location>
    </subcellularLocation>
</comment>
<dbReference type="Pfam" id="PF00536">
    <property type="entry name" value="SAM_1"/>
    <property type="match status" value="1"/>
</dbReference>
<evidence type="ECO:0000256" key="5">
    <source>
        <dbReference type="ARBA" id="ARBA00023125"/>
    </source>
</evidence>
<evidence type="ECO:0000313" key="12">
    <source>
        <dbReference type="Proteomes" id="UP001154329"/>
    </source>
</evidence>
<dbReference type="InterPro" id="IPR012313">
    <property type="entry name" value="Znf_FCS"/>
</dbReference>
<keyword evidence="2" id="KW-0479">Metal-binding</keyword>
<organism evidence="11 12">
    <name type="scientific">Aphis gossypii</name>
    <name type="common">Cotton aphid</name>
    <dbReference type="NCBI Taxonomy" id="80765"/>
    <lineage>
        <taxon>Eukaryota</taxon>
        <taxon>Metazoa</taxon>
        <taxon>Ecdysozoa</taxon>
        <taxon>Arthropoda</taxon>
        <taxon>Hexapoda</taxon>
        <taxon>Insecta</taxon>
        <taxon>Pterygota</taxon>
        <taxon>Neoptera</taxon>
        <taxon>Paraneoptera</taxon>
        <taxon>Hemiptera</taxon>
        <taxon>Sternorrhyncha</taxon>
        <taxon>Aphidomorpha</taxon>
        <taxon>Aphidoidea</taxon>
        <taxon>Aphididae</taxon>
        <taxon>Aphidini</taxon>
        <taxon>Aphis</taxon>
        <taxon>Aphis</taxon>
    </lineage>
</organism>
<feature type="compositionally biased region" description="Basic and acidic residues" evidence="8">
    <location>
        <begin position="799"/>
        <end position="809"/>
    </location>
</feature>
<dbReference type="PROSITE" id="PS50105">
    <property type="entry name" value="SAM_DOMAIN"/>
    <property type="match status" value="1"/>
</dbReference>
<dbReference type="PROSITE" id="PS51024">
    <property type="entry name" value="ZF_FCS"/>
    <property type="match status" value="1"/>
</dbReference>
<evidence type="ECO:0000256" key="7">
    <source>
        <dbReference type="PROSITE-ProRule" id="PRU00367"/>
    </source>
</evidence>
<evidence type="ECO:0000259" key="10">
    <source>
        <dbReference type="PROSITE" id="PS51024"/>
    </source>
</evidence>
<feature type="region of interest" description="Disordered" evidence="8">
    <location>
        <begin position="68"/>
        <end position="87"/>
    </location>
</feature>
<feature type="region of interest" description="Disordered" evidence="8">
    <location>
        <begin position="671"/>
        <end position="691"/>
    </location>
</feature>